<reference evidence="2" key="1">
    <citation type="submission" date="2021-02" db="EMBL/GenBank/DDBJ databases">
        <authorList>
            <person name="Nowell W R."/>
        </authorList>
    </citation>
    <scope>NUCLEOTIDE SEQUENCE</scope>
</reference>
<dbReference type="GO" id="GO:0042403">
    <property type="term" value="P:thyroid hormone metabolic process"/>
    <property type="evidence" value="ECO:0007669"/>
    <property type="project" value="TreeGrafter"/>
</dbReference>
<comment type="similarity">
    <text evidence="1">Belongs to the iodothyronine deiodinase family.</text>
</comment>
<dbReference type="GO" id="GO:0042446">
    <property type="term" value="P:hormone biosynthetic process"/>
    <property type="evidence" value="ECO:0007669"/>
    <property type="project" value="UniProtKB-KW"/>
</dbReference>
<name>A0A819D7N5_9BILA</name>
<dbReference type="Gene3D" id="3.40.30.10">
    <property type="entry name" value="Glutaredoxin"/>
    <property type="match status" value="1"/>
</dbReference>
<organism evidence="2 3">
    <name type="scientific">Adineta steineri</name>
    <dbReference type="NCBI Taxonomy" id="433720"/>
    <lineage>
        <taxon>Eukaryota</taxon>
        <taxon>Metazoa</taxon>
        <taxon>Spiralia</taxon>
        <taxon>Gnathifera</taxon>
        <taxon>Rotifera</taxon>
        <taxon>Eurotatoria</taxon>
        <taxon>Bdelloidea</taxon>
        <taxon>Adinetida</taxon>
        <taxon>Adinetidae</taxon>
        <taxon>Adineta</taxon>
    </lineage>
</organism>
<dbReference type="Proteomes" id="UP000663881">
    <property type="component" value="Unassembled WGS sequence"/>
</dbReference>
<keyword evidence="1" id="KW-0893">Thyroid hormones biosynthesis</keyword>
<dbReference type="InterPro" id="IPR000643">
    <property type="entry name" value="Iodothyronine_deiodinase"/>
</dbReference>
<accession>A0A819D7N5</accession>
<protein>
    <recommendedName>
        <fullName evidence="1">Iodothyronine deiodinase</fullName>
    </recommendedName>
</protein>
<dbReference type="PANTHER" id="PTHR11781">
    <property type="entry name" value="IODOTHYRONINE DEIODINASE"/>
    <property type="match status" value="1"/>
</dbReference>
<evidence type="ECO:0000313" key="2">
    <source>
        <dbReference type="EMBL" id="CAF3830928.1"/>
    </source>
</evidence>
<keyword evidence="1" id="KW-0560">Oxidoreductase</keyword>
<keyword evidence="1" id="KW-0712">Selenocysteine</keyword>
<comment type="function">
    <text evidence="1">Responsible for the deiodination of T4 (3,5,3',5'-tetraiodothyronine).</text>
</comment>
<evidence type="ECO:0000313" key="3">
    <source>
        <dbReference type="Proteomes" id="UP000663881"/>
    </source>
</evidence>
<proteinExistence type="inferred from homology"/>
<dbReference type="PANTHER" id="PTHR11781:SF22">
    <property type="entry name" value="TYPE I IODOTHYRONINE DEIODINASE"/>
    <property type="match status" value="1"/>
</dbReference>
<dbReference type="EMBL" id="CAJOAY010001346">
    <property type="protein sequence ID" value="CAF3830928.1"/>
    <property type="molecule type" value="Genomic_DNA"/>
</dbReference>
<comment type="caution">
    <text evidence="2">The sequence shown here is derived from an EMBL/GenBank/DDBJ whole genome shotgun (WGS) entry which is preliminary data.</text>
</comment>
<dbReference type="AlphaFoldDB" id="A0A819D7N5"/>
<evidence type="ECO:0000256" key="1">
    <source>
        <dbReference type="RuleBase" id="RU000676"/>
    </source>
</evidence>
<gene>
    <name evidence="2" type="ORF">OKA104_LOCUS20285</name>
</gene>
<dbReference type="Pfam" id="PF00837">
    <property type="entry name" value="T4_deiodinase"/>
    <property type="match status" value="1"/>
</dbReference>
<dbReference type="GO" id="GO:0004800">
    <property type="term" value="F:thyroxine 5'-deiodinase activity"/>
    <property type="evidence" value="ECO:0007669"/>
    <property type="project" value="InterPro"/>
</dbReference>
<sequence>MWWHWFVRLKNEIDEIILTMKQMIARPVRMILHCFWLMITLQEKTWIENAKQLAEQDRLNNDDVGPNEMIQGTALAYELTPPTLAVRSALRLQFWKFYWNHLREQIRLSKTLPISLTETGQSVPNTAQLIPVVTESIDLLTNYRDVEPINLHSLMKHGRYLVINFGSFYIREAHASDGWKFDGNEFSFIRNHRNLNERLDAIRVLVEMANITKDSNIHIYSDVMNDITNHLFRAWPERLYVLHDEKILYQGQRGPVGYSIPSLDYFLKKNVILSN</sequence>